<dbReference type="Pfam" id="PF08241">
    <property type="entry name" value="Methyltransf_11"/>
    <property type="match status" value="1"/>
</dbReference>
<evidence type="ECO:0000259" key="1">
    <source>
        <dbReference type="Pfam" id="PF08241"/>
    </source>
</evidence>
<proteinExistence type="predicted"/>
<evidence type="ECO:0000313" key="3">
    <source>
        <dbReference type="Proteomes" id="UP000253688"/>
    </source>
</evidence>
<dbReference type="InterPro" id="IPR029063">
    <property type="entry name" value="SAM-dependent_MTases_sf"/>
</dbReference>
<comment type="caution">
    <text evidence="2">The sequence shown here is derived from an EMBL/GenBank/DDBJ whole genome shotgun (WGS) entry which is preliminary data.</text>
</comment>
<protein>
    <submittedName>
        <fullName evidence="2">Class I SAM-dependent methyltransferase</fullName>
    </submittedName>
</protein>
<dbReference type="PANTHER" id="PTHR12843">
    <property type="entry name" value="PROTEIN-LYSINE N-METHYLTRANSFERASE METTL10"/>
    <property type="match status" value="1"/>
</dbReference>
<dbReference type="Proteomes" id="UP000253688">
    <property type="component" value="Unassembled WGS sequence"/>
</dbReference>
<dbReference type="RefSeq" id="WP_005403872.1">
    <property type="nucleotide sequence ID" value="NZ_BKGW01000044.1"/>
</dbReference>
<sequence length="207" mass="23361">MSQPLTQHWQTIYSTKDPKEVSWFQAQASTSLRLIQKAQLHPEAEIIDVGGGASVLVDQLLEQGFKHITVLDLAEAALQKSQVRLGELANKVTWLIANIVEVEFADHQFDLWHDRAVFHFLTEHNDQQRYLQKVTAALKSGGYLVISTFAEDGALKCSGLPVLRYSTQELIHFFGQSAFDVVEEGKEVHITPAGNEQKFSYLLLRKK</sequence>
<dbReference type="CDD" id="cd02440">
    <property type="entry name" value="AdoMet_MTases"/>
    <property type="match status" value="1"/>
</dbReference>
<dbReference type="SUPFAM" id="SSF53335">
    <property type="entry name" value="S-adenosyl-L-methionine-dependent methyltransferases"/>
    <property type="match status" value="1"/>
</dbReference>
<gene>
    <name evidence="2" type="ORF">DC346_05020</name>
</gene>
<dbReference type="GO" id="GO:0032259">
    <property type="term" value="P:methylation"/>
    <property type="evidence" value="ECO:0007669"/>
    <property type="project" value="UniProtKB-KW"/>
</dbReference>
<dbReference type="GO" id="GO:0008757">
    <property type="term" value="F:S-adenosylmethionine-dependent methyltransferase activity"/>
    <property type="evidence" value="ECO:0007669"/>
    <property type="project" value="InterPro"/>
</dbReference>
<keyword evidence="2" id="KW-0808">Transferase</keyword>
<reference evidence="2 3" key="1">
    <citation type="submission" date="2018-04" db="EMBL/GenBank/DDBJ databases">
        <title>Acinetobacter junii Genome sequencing and assembly.</title>
        <authorList>
            <person name="Su J."/>
            <person name="Rensing C."/>
            <person name="Mazhar H.S."/>
        </authorList>
    </citation>
    <scope>NUCLEOTIDE SEQUENCE [LARGE SCALE GENOMIC DNA]</scope>
    <source>
        <strain evidence="2 3">SC22</strain>
    </source>
</reference>
<organism evidence="2 3">
    <name type="scientific">Acinetobacter junii</name>
    <dbReference type="NCBI Taxonomy" id="40215"/>
    <lineage>
        <taxon>Bacteria</taxon>
        <taxon>Pseudomonadati</taxon>
        <taxon>Pseudomonadota</taxon>
        <taxon>Gammaproteobacteria</taxon>
        <taxon>Moraxellales</taxon>
        <taxon>Moraxellaceae</taxon>
        <taxon>Acinetobacter</taxon>
    </lineage>
</organism>
<dbReference type="PANTHER" id="PTHR12843:SF5">
    <property type="entry name" value="EEF1A LYSINE METHYLTRANSFERASE 2"/>
    <property type="match status" value="1"/>
</dbReference>
<evidence type="ECO:0000313" key="2">
    <source>
        <dbReference type="EMBL" id="RBA48884.1"/>
    </source>
</evidence>
<dbReference type="EMBL" id="QEWH01000025">
    <property type="protein sequence ID" value="RBA48884.1"/>
    <property type="molecule type" value="Genomic_DNA"/>
</dbReference>
<dbReference type="InterPro" id="IPR013216">
    <property type="entry name" value="Methyltransf_11"/>
</dbReference>
<keyword evidence="2" id="KW-0489">Methyltransferase</keyword>
<dbReference type="Gene3D" id="3.40.50.150">
    <property type="entry name" value="Vaccinia Virus protein VP39"/>
    <property type="match status" value="1"/>
</dbReference>
<dbReference type="STRING" id="40215.BVL33_00795"/>
<feature type="domain" description="Methyltransferase type 11" evidence="1">
    <location>
        <begin position="48"/>
        <end position="146"/>
    </location>
</feature>
<name>A0A365PKN5_ACIJU</name>
<accession>A0A365PKN5</accession>
<dbReference type="AlphaFoldDB" id="A0A365PKN5"/>